<dbReference type="PANTHER" id="PTHR15228">
    <property type="entry name" value="SPERMATHECAL PHYSIOLOGY VARIANT"/>
    <property type="match status" value="1"/>
</dbReference>
<evidence type="ECO:0000259" key="7">
    <source>
        <dbReference type="PROSITE" id="PS50238"/>
    </source>
</evidence>
<dbReference type="SMART" id="SM00324">
    <property type="entry name" value="RhoGAP"/>
    <property type="match status" value="1"/>
</dbReference>
<dbReference type="InterPro" id="IPR051025">
    <property type="entry name" value="RhoGAP"/>
</dbReference>
<dbReference type="PANTHER" id="PTHR15228:SF19">
    <property type="entry name" value="RHO GTPASE-ACTIVATING PROTEIN 24"/>
    <property type="match status" value="1"/>
</dbReference>
<dbReference type="PROSITE" id="PS50003">
    <property type="entry name" value="PH_DOMAIN"/>
    <property type="match status" value="1"/>
</dbReference>
<keyword evidence="2" id="KW-0597">Phosphoprotein</keyword>
<dbReference type="Pfam" id="PF00620">
    <property type="entry name" value="RhoGAP"/>
    <property type="match status" value="1"/>
</dbReference>
<proteinExistence type="predicted"/>
<dbReference type="GO" id="GO:0005096">
    <property type="term" value="F:GTPase activator activity"/>
    <property type="evidence" value="ECO:0007669"/>
    <property type="project" value="UniProtKB-KW"/>
</dbReference>
<dbReference type="FunFam" id="1.10.555.10:FF:000015">
    <property type="entry name" value="rho GTPase-activating protein 25 isoform X1"/>
    <property type="match status" value="1"/>
</dbReference>
<feature type="compositionally biased region" description="Polar residues" evidence="5">
    <location>
        <begin position="263"/>
        <end position="282"/>
    </location>
</feature>
<keyword evidence="3 4" id="KW-0175">Coiled coil</keyword>
<dbReference type="InterPro" id="IPR001849">
    <property type="entry name" value="PH_domain"/>
</dbReference>
<dbReference type="Proteomes" id="UP001474421">
    <property type="component" value="Unassembled WGS sequence"/>
</dbReference>
<evidence type="ECO:0000256" key="2">
    <source>
        <dbReference type="ARBA" id="ARBA00022553"/>
    </source>
</evidence>
<dbReference type="GO" id="GO:0035313">
    <property type="term" value="P:wound healing, spreading of epidermal cells"/>
    <property type="evidence" value="ECO:0007669"/>
    <property type="project" value="TreeGrafter"/>
</dbReference>
<keyword evidence="1" id="KW-0343">GTPase activation</keyword>
<gene>
    <name evidence="8" type="ORF">NXF25_013652</name>
</gene>
<feature type="domain" description="Rho-GAP" evidence="7">
    <location>
        <begin position="40"/>
        <end position="234"/>
    </location>
</feature>
<feature type="domain" description="PH" evidence="6">
    <location>
        <begin position="1"/>
        <end position="30"/>
    </location>
</feature>
<dbReference type="CDD" id="cd04390">
    <property type="entry name" value="RhoGAP_ARHGAP22_24_25"/>
    <property type="match status" value="1"/>
</dbReference>
<name>A0AAW1B8Y4_CROAD</name>
<feature type="coiled-coil region" evidence="4">
    <location>
        <begin position="468"/>
        <end position="544"/>
    </location>
</feature>
<sequence length="564" mass="64145">MTSNHETYLLMASTQNDMEDWVRSIRRVIWAPFGGGIFGQKLEDTVRYEKRYGNHLAPLLVEQCVDFIRLRGLKEEGLFRLPGQANLVKELQDAFDCGEKPLFDRNTDVHTVASLLKLYLRELPEPVIPYSKYEEFLSCAKMLSKEKEAGLNELAKQVKNLPLVNFNLLKYICRFLDEVQSYSGVNKMSVQNLATVFGPNILRPKVEDPLTIMEGTVVVQQLMSMMISEHELLFPKDADSQSGQEVCNNNNEIQKKVIIGQLQNRENNNTKESSPTRRTSSLKGPVTKMGTHSVPNGGVRMGISSTDAHSNSLNSRCQSWMPNGYVTLRDNKQKEPMSDSGQHNRLSTYDNVHQQFSAVNAEDKQSVDSATWSTSSCEISLPEHSNSCRSSTTTCPEQDFYGSNFEDPVLDEPQQDNLLNAAECESKVDRRSVGGRSSRATSSSDNSETFVNNTGNHSALHSLVSSLKQEMTKQKLEYETRIKSLEQRNLSLETEMMNLHDELEQEKKKFTMVEIKMRNAERAKEDAEKRNDMLQKEMEQFFSTFGELTVEPRRTERGNTIWIQ</sequence>
<evidence type="ECO:0000256" key="3">
    <source>
        <dbReference type="ARBA" id="ARBA00023054"/>
    </source>
</evidence>
<comment type="caution">
    <text evidence="8">The sequence shown here is derived from an EMBL/GenBank/DDBJ whole genome shotgun (WGS) entry which is preliminary data.</text>
</comment>
<dbReference type="InterPro" id="IPR008936">
    <property type="entry name" value="Rho_GTPase_activation_prot"/>
</dbReference>
<dbReference type="InterPro" id="IPR027267">
    <property type="entry name" value="AH/BAR_dom_sf"/>
</dbReference>
<dbReference type="Gene3D" id="2.30.29.30">
    <property type="entry name" value="Pleckstrin-homology domain (PH domain)/Phosphotyrosine-binding domain (PTB)"/>
    <property type="match status" value="1"/>
</dbReference>
<feature type="region of interest" description="Disordered" evidence="5">
    <location>
        <begin position="429"/>
        <end position="455"/>
    </location>
</feature>
<dbReference type="Gene3D" id="1.10.555.10">
    <property type="entry name" value="Rho GTPase activation protein"/>
    <property type="match status" value="1"/>
</dbReference>
<dbReference type="SUPFAM" id="SSF103657">
    <property type="entry name" value="BAR/IMD domain-like"/>
    <property type="match status" value="1"/>
</dbReference>
<dbReference type="GO" id="GO:0007165">
    <property type="term" value="P:signal transduction"/>
    <property type="evidence" value="ECO:0007669"/>
    <property type="project" value="InterPro"/>
</dbReference>
<dbReference type="InterPro" id="IPR011993">
    <property type="entry name" value="PH-like_dom_sf"/>
</dbReference>
<evidence type="ECO:0000259" key="6">
    <source>
        <dbReference type="PROSITE" id="PS50003"/>
    </source>
</evidence>
<dbReference type="GO" id="GO:1900028">
    <property type="term" value="P:negative regulation of ruffle assembly"/>
    <property type="evidence" value="ECO:0007669"/>
    <property type="project" value="TreeGrafter"/>
</dbReference>
<dbReference type="InterPro" id="IPR000198">
    <property type="entry name" value="RhoGAP_dom"/>
</dbReference>
<dbReference type="SUPFAM" id="SSF50729">
    <property type="entry name" value="PH domain-like"/>
    <property type="match status" value="1"/>
</dbReference>
<dbReference type="PROSITE" id="PS50238">
    <property type="entry name" value="RHOGAP"/>
    <property type="match status" value="1"/>
</dbReference>
<feature type="compositionally biased region" description="Low complexity" evidence="5">
    <location>
        <begin position="434"/>
        <end position="447"/>
    </location>
</feature>
<accession>A0AAW1B8Y4</accession>
<feature type="region of interest" description="Disordered" evidence="5">
    <location>
        <begin position="263"/>
        <end position="298"/>
    </location>
</feature>
<evidence type="ECO:0000313" key="9">
    <source>
        <dbReference type="Proteomes" id="UP001474421"/>
    </source>
</evidence>
<organism evidence="8 9">
    <name type="scientific">Crotalus adamanteus</name>
    <name type="common">Eastern diamondback rattlesnake</name>
    <dbReference type="NCBI Taxonomy" id="8729"/>
    <lineage>
        <taxon>Eukaryota</taxon>
        <taxon>Metazoa</taxon>
        <taxon>Chordata</taxon>
        <taxon>Craniata</taxon>
        <taxon>Vertebrata</taxon>
        <taxon>Euteleostomi</taxon>
        <taxon>Lepidosauria</taxon>
        <taxon>Squamata</taxon>
        <taxon>Bifurcata</taxon>
        <taxon>Unidentata</taxon>
        <taxon>Episquamata</taxon>
        <taxon>Toxicofera</taxon>
        <taxon>Serpentes</taxon>
        <taxon>Colubroidea</taxon>
        <taxon>Viperidae</taxon>
        <taxon>Crotalinae</taxon>
        <taxon>Crotalus</taxon>
    </lineage>
</organism>
<dbReference type="GO" id="GO:0005925">
    <property type="term" value="C:focal adhesion"/>
    <property type="evidence" value="ECO:0007669"/>
    <property type="project" value="TreeGrafter"/>
</dbReference>
<dbReference type="EMBL" id="JAOTOJ010000007">
    <property type="protein sequence ID" value="KAK9398683.1"/>
    <property type="molecule type" value="Genomic_DNA"/>
</dbReference>
<keyword evidence="9" id="KW-1185">Reference proteome</keyword>
<dbReference type="AlphaFoldDB" id="A0AAW1B8Y4"/>
<evidence type="ECO:0000256" key="1">
    <source>
        <dbReference type="ARBA" id="ARBA00022468"/>
    </source>
</evidence>
<dbReference type="GO" id="GO:0035021">
    <property type="term" value="P:negative regulation of Rac protein signal transduction"/>
    <property type="evidence" value="ECO:0007669"/>
    <property type="project" value="TreeGrafter"/>
</dbReference>
<protein>
    <submittedName>
        <fullName evidence="8">Rho GTPase-activating protein 24</fullName>
    </submittedName>
</protein>
<evidence type="ECO:0000313" key="8">
    <source>
        <dbReference type="EMBL" id="KAK9398683.1"/>
    </source>
</evidence>
<dbReference type="SUPFAM" id="SSF48350">
    <property type="entry name" value="GTPase activation domain, GAP"/>
    <property type="match status" value="1"/>
</dbReference>
<evidence type="ECO:0000256" key="4">
    <source>
        <dbReference type="SAM" id="Coils"/>
    </source>
</evidence>
<reference evidence="8 9" key="1">
    <citation type="journal article" date="2024" name="Proc. Natl. Acad. Sci. U.S.A.">
        <title>The genetic regulatory architecture and epigenomic basis for age-related changes in rattlesnake venom.</title>
        <authorList>
            <person name="Hogan M.P."/>
            <person name="Holding M.L."/>
            <person name="Nystrom G.S."/>
            <person name="Colston T.J."/>
            <person name="Bartlett D.A."/>
            <person name="Mason A.J."/>
            <person name="Ellsworth S.A."/>
            <person name="Rautsaw R.M."/>
            <person name="Lawrence K.C."/>
            <person name="Strickland J.L."/>
            <person name="He B."/>
            <person name="Fraser P."/>
            <person name="Margres M.J."/>
            <person name="Gilbert D.M."/>
            <person name="Gibbs H.L."/>
            <person name="Parkinson C.L."/>
            <person name="Rokyta D.R."/>
        </authorList>
    </citation>
    <scope>NUCLEOTIDE SEQUENCE [LARGE SCALE GENOMIC DNA]</scope>
    <source>
        <strain evidence="8">DRR0105</strain>
    </source>
</reference>
<evidence type="ECO:0000256" key="5">
    <source>
        <dbReference type="SAM" id="MobiDB-lite"/>
    </source>
</evidence>